<dbReference type="AlphaFoldDB" id="A0A9P6WZT3"/>
<evidence type="ECO:0000313" key="2">
    <source>
        <dbReference type="EMBL" id="KAG1302177.1"/>
    </source>
</evidence>
<evidence type="ECO:0000256" key="1">
    <source>
        <dbReference type="SAM" id="MobiDB-lite"/>
    </source>
</evidence>
<comment type="caution">
    <text evidence="2">The sequence shown here is derived from an EMBL/GenBank/DDBJ whole genome shotgun (WGS) entry which is preliminary data.</text>
</comment>
<keyword evidence="3" id="KW-1185">Reference proteome</keyword>
<dbReference type="EMBL" id="JAANQT010002584">
    <property type="protein sequence ID" value="KAG1302177.1"/>
    <property type="molecule type" value="Genomic_DNA"/>
</dbReference>
<reference evidence="2" key="1">
    <citation type="journal article" date="2020" name="Microb. Genom.">
        <title>Genetic diversity of clinical and environmental Mucorales isolates obtained from an investigation of mucormycosis cases among solid organ transplant recipients.</title>
        <authorList>
            <person name="Nguyen M.H."/>
            <person name="Kaul D."/>
            <person name="Muto C."/>
            <person name="Cheng S.J."/>
            <person name="Richter R.A."/>
            <person name="Bruno V.M."/>
            <person name="Liu G."/>
            <person name="Beyhan S."/>
            <person name="Sundermann A.J."/>
            <person name="Mounaud S."/>
            <person name="Pasculle A.W."/>
            <person name="Nierman W.C."/>
            <person name="Driscoll E."/>
            <person name="Cumbie R."/>
            <person name="Clancy C.J."/>
            <person name="Dupont C.L."/>
        </authorList>
    </citation>
    <scope>NUCLEOTIDE SEQUENCE</scope>
    <source>
        <strain evidence="2">GL11</strain>
    </source>
</reference>
<protein>
    <submittedName>
        <fullName evidence="2">Uncharacterized protein</fullName>
    </submittedName>
</protein>
<proteinExistence type="predicted"/>
<name>A0A9P6WZT3_RHIOR</name>
<evidence type="ECO:0000313" key="3">
    <source>
        <dbReference type="Proteomes" id="UP000716291"/>
    </source>
</evidence>
<sequence length="1039" mass="119083">MRVGLETVLSTSVSVEDNSDGDFQPVVTARKRKSMENTPQSGLQKRLKGKGKATDSAVTTTSRTGISTTDETIMFNKITLDDYDLEYSSDDFDAPVVKRPFLGESTKSAFRITKSTSAAVEPSTTASKTSLTSTKPSKPVPTAFKSAAASIKPSLCPVPADKTSGIKEGPKKISKRVMTIKTTIKNIWKSAYLQPLYDLVHTTNLLVTHTFAFTKYIYLQELAASENFALNNFVTRGFFVEVFPSLVLSKGGNSTRLKDTTKTHRRLISKYKEDYFEDAGYTPQTYHMLSKYPCEALPSQKEISEVGLLDDQSRTHLNGFLSSYREDYTFQKNSIYYDVMANPKNYFKAFFRLAELSEAEQTRQFACFPVRTTFIPCYMKLDSKIIYHHVLKSKKNPKTGSKVETWGAVVDLNKNVFKHQEFQKSLRFQGILETDGVGVSIIKQSIDTSRKSPKSNTEKKVDGNQIEHIEGLGQADLKSTEGKCVLIDFGRRDLMYCMKETSTVEEKQTLIFIKNNRSKCPRHFRYLRKRTQPFVIQKAEAILSRSESNSVDLKKFVQYIKTRASVKNTLYEYYENETTKSKETYFPESEFDFRVDQKCNLYYGNLFIARIRGFFPQPENYSTDSSVKSQLYTIYLQTMLQQKHISERLDDSEKSKDLGQAKVMYRRPQQSNYKKTTSTALAQLQLLTFRKLKLSSKLFFDQNDQKLACSLKAKFGQDAVLVFEDWSAPNVKYQEPTRSKGLSRMLKKNGFVVYLINEYKTSSHCPTCENELEKFKTVPNPRLYQRKKKPDMLYNGLLNYLGIPISPGGYLNTQALIQSNTTKALKTMNQMTAIGVNSTGFNKLLSVRFYSQIVRPQLEYGLAISAVKYKDFQKLESCQNQCLRQIFGGSPRSSVKVMLHLVNQPTMKERTHILQAKFLLRSTNTPEDTLIFRLLPYIRTSSSQSQWYKLTTSPLWRRCRDIDPNQLNKRQFKTICQAHLQETLEKRRTDTNSILLSTCRPQLIVDPILWLPMSYVERNQGRVYTTPMIYLLGHMLLLV</sequence>
<dbReference type="Proteomes" id="UP000716291">
    <property type="component" value="Unassembled WGS sequence"/>
</dbReference>
<gene>
    <name evidence="2" type="ORF">G6F64_011153</name>
</gene>
<accession>A0A9P6WZT3</accession>
<feature type="region of interest" description="Disordered" evidence="1">
    <location>
        <begin position="31"/>
        <end position="59"/>
    </location>
</feature>
<organism evidence="2 3">
    <name type="scientific">Rhizopus oryzae</name>
    <name type="common">Mucormycosis agent</name>
    <name type="synonym">Rhizopus arrhizus var. delemar</name>
    <dbReference type="NCBI Taxonomy" id="64495"/>
    <lineage>
        <taxon>Eukaryota</taxon>
        <taxon>Fungi</taxon>
        <taxon>Fungi incertae sedis</taxon>
        <taxon>Mucoromycota</taxon>
        <taxon>Mucoromycotina</taxon>
        <taxon>Mucoromycetes</taxon>
        <taxon>Mucorales</taxon>
        <taxon>Mucorineae</taxon>
        <taxon>Rhizopodaceae</taxon>
        <taxon>Rhizopus</taxon>
    </lineage>
</organism>